<dbReference type="SUPFAM" id="SSF53474">
    <property type="entry name" value="alpha/beta-Hydrolases"/>
    <property type="match status" value="1"/>
</dbReference>
<dbReference type="Gene3D" id="3.40.50.1820">
    <property type="entry name" value="alpha/beta hydrolase"/>
    <property type="match status" value="1"/>
</dbReference>
<dbReference type="GO" id="GO:0016787">
    <property type="term" value="F:hydrolase activity"/>
    <property type="evidence" value="ECO:0007669"/>
    <property type="project" value="UniProtKB-KW"/>
</dbReference>
<comment type="caution">
    <text evidence="2">The sequence shown here is derived from an EMBL/GenBank/DDBJ whole genome shotgun (WGS) entry which is preliminary data.</text>
</comment>
<dbReference type="Proteomes" id="UP001595816">
    <property type="component" value="Unassembled WGS sequence"/>
</dbReference>
<evidence type="ECO:0000313" key="2">
    <source>
        <dbReference type="EMBL" id="MFC4135664.1"/>
    </source>
</evidence>
<dbReference type="PANTHER" id="PTHR43798:SF33">
    <property type="entry name" value="HYDROLASE, PUTATIVE (AFU_ORTHOLOGUE AFUA_2G14860)-RELATED"/>
    <property type="match status" value="1"/>
</dbReference>
<evidence type="ECO:0000259" key="1">
    <source>
        <dbReference type="Pfam" id="PF00561"/>
    </source>
</evidence>
<keyword evidence="3" id="KW-1185">Reference proteome</keyword>
<name>A0ABV8LYX0_9ACTN</name>
<reference evidence="3" key="1">
    <citation type="journal article" date="2019" name="Int. J. Syst. Evol. Microbiol.">
        <title>The Global Catalogue of Microorganisms (GCM) 10K type strain sequencing project: providing services to taxonomists for standard genome sequencing and annotation.</title>
        <authorList>
            <consortium name="The Broad Institute Genomics Platform"/>
            <consortium name="The Broad Institute Genome Sequencing Center for Infectious Disease"/>
            <person name="Wu L."/>
            <person name="Ma J."/>
        </authorList>
    </citation>
    <scope>NUCLEOTIDE SEQUENCE [LARGE SCALE GENOMIC DNA]</scope>
    <source>
        <strain evidence="3">CGMCC 4.7289</strain>
    </source>
</reference>
<dbReference type="RefSeq" id="WP_253749981.1">
    <property type="nucleotide sequence ID" value="NZ_JAMZDZ010000001.1"/>
</dbReference>
<proteinExistence type="predicted"/>
<evidence type="ECO:0000313" key="3">
    <source>
        <dbReference type="Proteomes" id="UP001595816"/>
    </source>
</evidence>
<gene>
    <name evidence="2" type="ORF">ACFOZ4_34055</name>
</gene>
<organism evidence="2 3">
    <name type="scientific">Hamadaea flava</name>
    <dbReference type="NCBI Taxonomy" id="1742688"/>
    <lineage>
        <taxon>Bacteria</taxon>
        <taxon>Bacillati</taxon>
        <taxon>Actinomycetota</taxon>
        <taxon>Actinomycetes</taxon>
        <taxon>Micromonosporales</taxon>
        <taxon>Micromonosporaceae</taxon>
        <taxon>Hamadaea</taxon>
    </lineage>
</organism>
<dbReference type="EMBL" id="JBHSAY010000023">
    <property type="protein sequence ID" value="MFC4135664.1"/>
    <property type="molecule type" value="Genomic_DNA"/>
</dbReference>
<dbReference type="InterPro" id="IPR000073">
    <property type="entry name" value="AB_hydrolase_1"/>
</dbReference>
<dbReference type="Pfam" id="PF00561">
    <property type="entry name" value="Abhydrolase_1"/>
    <property type="match status" value="1"/>
</dbReference>
<feature type="domain" description="AB hydrolase-1" evidence="1">
    <location>
        <begin position="24"/>
        <end position="265"/>
    </location>
</feature>
<protein>
    <submittedName>
        <fullName evidence="2">Alpha/beta fold hydrolase</fullName>
    </submittedName>
</protein>
<keyword evidence="2" id="KW-0378">Hydrolase</keyword>
<sequence length="277" mass="29523">MNTYLTHDGAELHYERLGSADGEPIVVLAGGAAAHPSYLDDLAGLSGVRPLVVPQLRGVGDSPLPADPEVASFWRQAEDVDRLRRHLGLDRVVLLGHSAGTRLAISYAAQFPAYVGGLVLVTPPTGYLIPGGPGVDRVTDARHGEPAFDAAYAAWQTGPEQLDDDGLNEWYGRIAPMSYATWGPAEQAHSQKFRYRFAANRAYFSVDPPDDLAARLRAVEVPVLVVAGAQDTSVGVGPATELARLFPAGEIAVLDGSGHFPWFEQPAAFRSAVAAFL</sequence>
<accession>A0ABV8LYX0</accession>
<dbReference type="PANTHER" id="PTHR43798">
    <property type="entry name" value="MONOACYLGLYCEROL LIPASE"/>
    <property type="match status" value="1"/>
</dbReference>
<dbReference type="InterPro" id="IPR050266">
    <property type="entry name" value="AB_hydrolase_sf"/>
</dbReference>
<dbReference type="InterPro" id="IPR029058">
    <property type="entry name" value="AB_hydrolase_fold"/>
</dbReference>